<dbReference type="GeneID" id="54779364"/>
<keyword evidence="2" id="KW-0521">NADP</keyword>
<comment type="caution">
    <text evidence="5">The sequence shown here is derived from an EMBL/GenBank/DDBJ whole genome shotgun (WGS) entry which is preliminary data.</text>
</comment>
<name>A0A642UWS4_DIURU</name>
<dbReference type="OrthoDB" id="2102561at2759"/>
<comment type="similarity">
    <text evidence="1 4">Belongs to the short-chain dehydrogenases/reductases (SDR) family.</text>
</comment>
<keyword evidence="6" id="KW-1185">Reference proteome</keyword>
<reference evidence="5 6" key="1">
    <citation type="submission" date="2019-07" db="EMBL/GenBank/DDBJ databases">
        <title>Genome assembly of two rare yeast pathogens: Diutina rugosa and Trichomonascus ciferrii.</title>
        <authorList>
            <person name="Mixao V."/>
            <person name="Saus E."/>
            <person name="Hansen A."/>
            <person name="Lass-Flor C."/>
            <person name="Gabaldon T."/>
        </authorList>
    </citation>
    <scope>NUCLEOTIDE SEQUENCE [LARGE SCALE GENOMIC DNA]</scope>
    <source>
        <strain evidence="5 6">CBS 613</strain>
    </source>
</reference>
<sequence>MSERKKIALVTGASSGIGFALAKELTTRGYQVYAGARRVAPMEPLKQYGVIPIELDVSSLESVKKTKQYILEHAGDSLDLLVNNAGTSCSFPCTDLQDTDAIACYQVNVFGPMRMVKEFAPLLIKAQGTITFTGSVTGVVAFPFSAGYNSSKAAIHQYAATLRVEMKPFNVKVLNIVTGGVDTNIADTRPMPKDSYYNLPSLLDAFEERKSMAKRNAPMSAPDYAREVANDIERLHSTSGPLNYYRGTKAWFLGHLLWWAPRWLVEKGLLRKFGFTEGFKQLYQKYVVRRDLKKD</sequence>
<dbReference type="GO" id="GO:0000140">
    <property type="term" value="F:acylglycerone-phosphate reductase (NADP+) activity"/>
    <property type="evidence" value="ECO:0007669"/>
    <property type="project" value="TreeGrafter"/>
</dbReference>
<dbReference type="AlphaFoldDB" id="A0A642UWS4"/>
<accession>A0A642UWS4</accession>
<dbReference type="GO" id="GO:0005783">
    <property type="term" value="C:endoplasmic reticulum"/>
    <property type="evidence" value="ECO:0007669"/>
    <property type="project" value="TreeGrafter"/>
</dbReference>
<evidence type="ECO:0000256" key="1">
    <source>
        <dbReference type="ARBA" id="ARBA00006484"/>
    </source>
</evidence>
<dbReference type="Gene3D" id="3.40.50.720">
    <property type="entry name" value="NAD(P)-binding Rossmann-like Domain"/>
    <property type="match status" value="1"/>
</dbReference>
<evidence type="ECO:0000313" key="5">
    <source>
        <dbReference type="EMBL" id="KAA8907027.1"/>
    </source>
</evidence>
<evidence type="ECO:0000256" key="3">
    <source>
        <dbReference type="ARBA" id="ARBA00023002"/>
    </source>
</evidence>
<protein>
    <recommendedName>
        <fullName evidence="7">NADPH-dependent 1-acyldihydroxyacetone phosphate reductase</fullName>
    </recommendedName>
</protein>
<proteinExistence type="inferred from homology"/>
<dbReference type="FunFam" id="3.40.50.720:FF:000261">
    <property type="entry name" value="NADPH-dependent 1-acyldihydroxyacetone phosphate reductase"/>
    <property type="match status" value="1"/>
</dbReference>
<dbReference type="PANTHER" id="PTHR44169:SF6">
    <property type="entry name" value="NADPH-DEPENDENT 1-ACYLDIHYDROXYACETONE PHOSPHATE REDUCTASE"/>
    <property type="match status" value="1"/>
</dbReference>
<evidence type="ECO:0000256" key="4">
    <source>
        <dbReference type="RuleBase" id="RU000363"/>
    </source>
</evidence>
<dbReference type="RefSeq" id="XP_034014378.1">
    <property type="nucleotide sequence ID" value="XM_034158990.1"/>
</dbReference>
<dbReference type="OMA" id="GGTPDWF"/>
<dbReference type="InterPro" id="IPR002347">
    <property type="entry name" value="SDR_fam"/>
</dbReference>
<dbReference type="CDD" id="cd05374">
    <property type="entry name" value="17beta-HSD-like_SDR_c"/>
    <property type="match status" value="1"/>
</dbReference>
<gene>
    <name evidence="5" type="ORF">DIURU_000711</name>
</gene>
<evidence type="ECO:0008006" key="7">
    <source>
        <dbReference type="Google" id="ProtNLM"/>
    </source>
</evidence>
<organism evidence="5 6">
    <name type="scientific">Diutina rugosa</name>
    <name type="common">Yeast</name>
    <name type="synonym">Candida rugosa</name>
    <dbReference type="NCBI Taxonomy" id="5481"/>
    <lineage>
        <taxon>Eukaryota</taxon>
        <taxon>Fungi</taxon>
        <taxon>Dikarya</taxon>
        <taxon>Ascomycota</taxon>
        <taxon>Saccharomycotina</taxon>
        <taxon>Pichiomycetes</taxon>
        <taxon>Debaryomycetaceae</taxon>
        <taxon>Diutina</taxon>
    </lineage>
</organism>
<dbReference type="PRINTS" id="PR00081">
    <property type="entry name" value="GDHRDH"/>
</dbReference>
<evidence type="ECO:0000313" key="6">
    <source>
        <dbReference type="Proteomes" id="UP000449547"/>
    </source>
</evidence>
<evidence type="ECO:0000256" key="2">
    <source>
        <dbReference type="ARBA" id="ARBA00022857"/>
    </source>
</evidence>
<dbReference type="VEuPathDB" id="FungiDB:DIURU_000711"/>
<dbReference type="GO" id="GO:0004806">
    <property type="term" value="F:triacylglycerol lipase activity"/>
    <property type="evidence" value="ECO:0007669"/>
    <property type="project" value="TreeGrafter"/>
</dbReference>
<dbReference type="GO" id="GO:0005811">
    <property type="term" value="C:lipid droplet"/>
    <property type="evidence" value="ECO:0007669"/>
    <property type="project" value="TreeGrafter"/>
</dbReference>
<dbReference type="PANTHER" id="PTHR44169">
    <property type="entry name" value="NADPH-DEPENDENT 1-ACYLDIHYDROXYACETONE PHOSPHATE REDUCTASE"/>
    <property type="match status" value="1"/>
</dbReference>
<keyword evidence="3" id="KW-0560">Oxidoreductase</keyword>
<dbReference type="InterPro" id="IPR020904">
    <property type="entry name" value="Sc_DH/Rdtase_CS"/>
</dbReference>
<dbReference type="PROSITE" id="PS00061">
    <property type="entry name" value="ADH_SHORT"/>
    <property type="match status" value="1"/>
</dbReference>
<dbReference type="PRINTS" id="PR00080">
    <property type="entry name" value="SDRFAMILY"/>
</dbReference>
<dbReference type="EMBL" id="SWFT01000027">
    <property type="protein sequence ID" value="KAA8907027.1"/>
    <property type="molecule type" value="Genomic_DNA"/>
</dbReference>
<dbReference type="GO" id="GO:0006654">
    <property type="term" value="P:phosphatidic acid biosynthetic process"/>
    <property type="evidence" value="ECO:0007669"/>
    <property type="project" value="TreeGrafter"/>
</dbReference>
<dbReference type="GO" id="GO:0019433">
    <property type="term" value="P:triglyceride catabolic process"/>
    <property type="evidence" value="ECO:0007669"/>
    <property type="project" value="TreeGrafter"/>
</dbReference>
<dbReference type="Proteomes" id="UP000449547">
    <property type="component" value="Unassembled WGS sequence"/>
</dbReference>
<dbReference type="SUPFAM" id="SSF51735">
    <property type="entry name" value="NAD(P)-binding Rossmann-fold domains"/>
    <property type="match status" value="1"/>
</dbReference>
<dbReference type="InterPro" id="IPR036291">
    <property type="entry name" value="NAD(P)-bd_dom_sf"/>
</dbReference>
<dbReference type="Pfam" id="PF00106">
    <property type="entry name" value="adh_short"/>
    <property type="match status" value="1"/>
</dbReference>